<dbReference type="AlphaFoldDB" id="A0AAD3XR37"/>
<organism evidence="2 3">
    <name type="scientific">Nepenthes gracilis</name>
    <name type="common">Slender pitcher plant</name>
    <dbReference type="NCBI Taxonomy" id="150966"/>
    <lineage>
        <taxon>Eukaryota</taxon>
        <taxon>Viridiplantae</taxon>
        <taxon>Streptophyta</taxon>
        <taxon>Embryophyta</taxon>
        <taxon>Tracheophyta</taxon>
        <taxon>Spermatophyta</taxon>
        <taxon>Magnoliopsida</taxon>
        <taxon>eudicotyledons</taxon>
        <taxon>Gunneridae</taxon>
        <taxon>Pentapetalae</taxon>
        <taxon>Caryophyllales</taxon>
        <taxon>Nepenthaceae</taxon>
        <taxon>Nepenthes</taxon>
    </lineage>
</organism>
<evidence type="ECO:0000313" key="3">
    <source>
        <dbReference type="Proteomes" id="UP001279734"/>
    </source>
</evidence>
<accession>A0AAD3XR37</accession>
<reference evidence="2" key="1">
    <citation type="submission" date="2023-05" db="EMBL/GenBank/DDBJ databases">
        <title>Nepenthes gracilis genome sequencing.</title>
        <authorList>
            <person name="Fukushima K."/>
        </authorList>
    </citation>
    <scope>NUCLEOTIDE SEQUENCE</scope>
    <source>
        <strain evidence="2">SING2019-196</strain>
    </source>
</reference>
<protein>
    <submittedName>
        <fullName evidence="2">Uncharacterized protein</fullName>
    </submittedName>
</protein>
<evidence type="ECO:0000256" key="1">
    <source>
        <dbReference type="SAM" id="MobiDB-lite"/>
    </source>
</evidence>
<dbReference type="EMBL" id="BSYO01000012">
    <property type="protein sequence ID" value="GMH13230.1"/>
    <property type="molecule type" value="Genomic_DNA"/>
</dbReference>
<name>A0AAD3XR37_NEPGR</name>
<sequence length="71" mass="8164">MEKTCEKPDCYEVEAIENKANEDEAVESKADEDEEEKLRKHSSAAACQRRKKAESHLLLFLSLYSAKDVFK</sequence>
<feature type="region of interest" description="Disordered" evidence="1">
    <location>
        <begin position="21"/>
        <end position="45"/>
    </location>
</feature>
<gene>
    <name evidence="2" type="ORF">Nepgr_015071</name>
</gene>
<proteinExistence type="predicted"/>
<comment type="caution">
    <text evidence="2">The sequence shown here is derived from an EMBL/GenBank/DDBJ whole genome shotgun (WGS) entry which is preliminary data.</text>
</comment>
<evidence type="ECO:0000313" key="2">
    <source>
        <dbReference type="EMBL" id="GMH13230.1"/>
    </source>
</evidence>
<keyword evidence="3" id="KW-1185">Reference proteome</keyword>
<dbReference type="Proteomes" id="UP001279734">
    <property type="component" value="Unassembled WGS sequence"/>
</dbReference>